<dbReference type="AlphaFoldDB" id="A0A381SMU7"/>
<dbReference type="InterPro" id="IPR041966">
    <property type="entry name" value="LOTUS-like"/>
</dbReference>
<dbReference type="Gene3D" id="3.30.420.610">
    <property type="entry name" value="LOTUS domain-like"/>
    <property type="match status" value="1"/>
</dbReference>
<dbReference type="Pfam" id="PF01936">
    <property type="entry name" value="NYN"/>
    <property type="match status" value="1"/>
</dbReference>
<dbReference type="PROSITE" id="PS51644">
    <property type="entry name" value="HTH_OST"/>
    <property type="match status" value="1"/>
</dbReference>
<accession>A0A381SMU7</accession>
<evidence type="ECO:0000256" key="1">
    <source>
        <dbReference type="SAM" id="MobiDB-lite"/>
    </source>
</evidence>
<gene>
    <name evidence="3" type="ORF">METZ01_LOCUS55477</name>
</gene>
<dbReference type="Gene3D" id="3.40.50.1010">
    <property type="entry name" value="5'-nuclease"/>
    <property type="match status" value="1"/>
</dbReference>
<proteinExistence type="predicted"/>
<feature type="region of interest" description="Disordered" evidence="1">
    <location>
        <begin position="147"/>
        <end position="178"/>
    </location>
</feature>
<dbReference type="PANTHER" id="PTHR35811:SF1">
    <property type="entry name" value="HTH OST-TYPE DOMAIN-CONTAINING PROTEIN"/>
    <property type="match status" value="1"/>
</dbReference>
<dbReference type="PANTHER" id="PTHR35811">
    <property type="entry name" value="SLR1870 PROTEIN"/>
    <property type="match status" value="1"/>
</dbReference>
<dbReference type="EMBL" id="UINC01003024">
    <property type="protein sequence ID" value="SVA02623.1"/>
    <property type="molecule type" value="Genomic_DNA"/>
</dbReference>
<dbReference type="Pfam" id="PF12872">
    <property type="entry name" value="OST-HTH"/>
    <property type="match status" value="1"/>
</dbReference>
<sequence length="377" mass="41439">MTDSNIALLIDYENVGIGSMQSLVEQLSGLGRIIVKRAYADWSSQRKGQEHLIELGVEAVHNYRGTRAGKNSCDIKLTIDAVELLHSAQVDTFVIVSSDSDFVPLVNHLRGSGKSVIGAGRRAVTSTTMVKSCDRYIFLGSEETGQHSAKEATARRSNRTTRPSAPANNGNNTANENDPVAKLLSRAVEATMDDEGNALGTRLAQTMTRIDPSFSYRDLGHRSFREFLLSREEIDVTLHEGTDFTVSLKNSASNVQSRFSRATETGRPPIVAPRIIRSPSSDGSVNNGDYPTGNPNKSDIDDSELLPGDWETRVNSAWEDREKESISGQSAAREAAKILGFRRLRDSVFPTLDKLLDASKLLRSNWSRDKNSVIKNK</sequence>
<feature type="compositionally biased region" description="Polar residues" evidence="1">
    <location>
        <begin position="278"/>
        <end position="297"/>
    </location>
</feature>
<evidence type="ECO:0000259" key="2">
    <source>
        <dbReference type="PROSITE" id="PS51644"/>
    </source>
</evidence>
<dbReference type="CDD" id="cd10146">
    <property type="entry name" value="LabA_like_C"/>
    <property type="match status" value="1"/>
</dbReference>
<feature type="region of interest" description="Disordered" evidence="1">
    <location>
        <begin position="259"/>
        <end position="306"/>
    </location>
</feature>
<organism evidence="3">
    <name type="scientific">marine metagenome</name>
    <dbReference type="NCBI Taxonomy" id="408172"/>
    <lineage>
        <taxon>unclassified sequences</taxon>
        <taxon>metagenomes</taxon>
        <taxon>ecological metagenomes</taxon>
    </lineage>
</organism>
<feature type="domain" description="HTH OST-type" evidence="2">
    <location>
        <begin position="176"/>
        <end position="250"/>
    </location>
</feature>
<reference evidence="3" key="1">
    <citation type="submission" date="2018-05" db="EMBL/GenBank/DDBJ databases">
        <authorList>
            <person name="Lanie J.A."/>
            <person name="Ng W.-L."/>
            <person name="Kazmierczak K.M."/>
            <person name="Andrzejewski T.M."/>
            <person name="Davidsen T.M."/>
            <person name="Wayne K.J."/>
            <person name="Tettelin H."/>
            <person name="Glass J.I."/>
            <person name="Rusch D."/>
            <person name="Podicherti R."/>
            <person name="Tsui H.-C.T."/>
            <person name="Winkler M.E."/>
        </authorList>
    </citation>
    <scope>NUCLEOTIDE SEQUENCE</scope>
</reference>
<evidence type="ECO:0000313" key="3">
    <source>
        <dbReference type="EMBL" id="SVA02623.1"/>
    </source>
</evidence>
<protein>
    <recommendedName>
        <fullName evidence="2">HTH OST-type domain-containing protein</fullName>
    </recommendedName>
</protein>
<dbReference type="CDD" id="cd11297">
    <property type="entry name" value="PIN_LabA-like_N_1"/>
    <property type="match status" value="1"/>
</dbReference>
<name>A0A381SMU7_9ZZZZ</name>
<dbReference type="GO" id="GO:0004540">
    <property type="term" value="F:RNA nuclease activity"/>
    <property type="evidence" value="ECO:0007669"/>
    <property type="project" value="InterPro"/>
</dbReference>
<dbReference type="InterPro" id="IPR021139">
    <property type="entry name" value="NYN"/>
</dbReference>
<feature type="compositionally biased region" description="Low complexity" evidence="1">
    <location>
        <begin position="165"/>
        <end position="177"/>
    </location>
</feature>
<dbReference type="InterPro" id="IPR025605">
    <property type="entry name" value="OST-HTH/LOTUS_dom"/>
</dbReference>